<dbReference type="GO" id="GO:0005634">
    <property type="term" value="C:nucleus"/>
    <property type="evidence" value="ECO:0007669"/>
    <property type="project" value="UniProtKB-SubCell"/>
</dbReference>
<evidence type="ECO:0000256" key="11">
    <source>
        <dbReference type="ARBA" id="ARBA00023125"/>
    </source>
</evidence>
<dbReference type="EMBL" id="RBNI01004853">
    <property type="protein sequence ID" value="RUP47198.1"/>
    <property type="molecule type" value="Genomic_DNA"/>
</dbReference>
<dbReference type="FunFam" id="3.40.50.1010:FF:000002">
    <property type="entry name" value="Exonuclease 1, putative"/>
    <property type="match status" value="1"/>
</dbReference>
<dbReference type="GO" id="GO:0006281">
    <property type="term" value="P:DNA repair"/>
    <property type="evidence" value="ECO:0007669"/>
    <property type="project" value="UniProtKB-KW"/>
</dbReference>
<dbReference type="InterPro" id="IPR006086">
    <property type="entry name" value="XPG-I_dom"/>
</dbReference>
<dbReference type="InterPro" id="IPR006084">
    <property type="entry name" value="XPG/Rad2"/>
</dbReference>
<dbReference type="InterPro" id="IPR019974">
    <property type="entry name" value="XPG_CS"/>
</dbReference>
<keyword evidence="15" id="KW-1133">Transmembrane helix</keyword>
<dbReference type="InterPro" id="IPR006085">
    <property type="entry name" value="XPG_DNA_repair_N"/>
</dbReference>
<dbReference type="InterPro" id="IPR037315">
    <property type="entry name" value="EXO1_H3TH"/>
</dbReference>
<dbReference type="PANTHER" id="PTHR11081">
    <property type="entry name" value="FLAP ENDONUCLEASE FAMILY MEMBER"/>
    <property type="match status" value="1"/>
</dbReference>
<feature type="domain" description="XPG-I" evidence="16">
    <location>
        <begin position="138"/>
        <end position="209"/>
    </location>
</feature>
<gene>
    <name evidence="18" type="ORF">BC936DRAFT_146021</name>
</gene>
<dbReference type="GO" id="GO:0017108">
    <property type="term" value="F:5'-flap endonuclease activity"/>
    <property type="evidence" value="ECO:0007669"/>
    <property type="project" value="TreeGrafter"/>
</dbReference>
<keyword evidence="6" id="KW-0227">DNA damage</keyword>
<evidence type="ECO:0000256" key="9">
    <source>
        <dbReference type="ARBA" id="ARBA00022842"/>
    </source>
</evidence>
<evidence type="ECO:0000256" key="2">
    <source>
        <dbReference type="ARBA" id="ARBA00004123"/>
    </source>
</evidence>
<name>A0A433D8J1_9FUNG</name>
<evidence type="ECO:0000256" key="14">
    <source>
        <dbReference type="SAM" id="MobiDB-lite"/>
    </source>
</evidence>
<dbReference type="AlphaFoldDB" id="A0A433D8J1"/>
<evidence type="ECO:0000313" key="19">
    <source>
        <dbReference type="Proteomes" id="UP000268093"/>
    </source>
</evidence>
<dbReference type="Pfam" id="PF00867">
    <property type="entry name" value="XPG_I"/>
    <property type="match status" value="1"/>
</dbReference>
<keyword evidence="13" id="KW-0539">Nucleus</keyword>
<keyword evidence="15" id="KW-0812">Transmembrane</keyword>
<evidence type="ECO:0000256" key="4">
    <source>
        <dbReference type="ARBA" id="ARBA00022722"/>
    </source>
</evidence>
<evidence type="ECO:0000256" key="3">
    <source>
        <dbReference type="ARBA" id="ARBA00010563"/>
    </source>
</evidence>
<comment type="subcellular location">
    <subcellularLocation>
        <location evidence="2">Nucleus</location>
    </subcellularLocation>
</comment>
<dbReference type="FunFam" id="1.10.150.20:FF:000011">
    <property type="entry name" value="exonuclease 1"/>
    <property type="match status" value="1"/>
</dbReference>
<proteinExistence type="inferred from homology"/>
<keyword evidence="10" id="KW-0267">Excision nuclease</keyword>
<dbReference type="GO" id="GO:0046872">
    <property type="term" value="F:metal ion binding"/>
    <property type="evidence" value="ECO:0007669"/>
    <property type="project" value="UniProtKB-KW"/>
</dbReference>
<comment type="similarity">
    <text evidence="3">Belongs to the XPG/RAD2 endonuclease family. EXO1 subfamily.</text>
</comment>
<feature type="domain" description="XPG N-terminal" evidence="17">
    <location>
        <begin position="1"/>
        <end position="99"/>
    </location>
</feature>
<dbReference type="Gene3D" id="1.10.150.20">
    <property type="entry name" value="5' to 3' exonuclease, C-terminal subdomain"/>
    <property type="match status" value="1"/>
</dbReference>
<keyword evidence="7" id="KW-0378">Hydrolase</keyword>
<feature type="compositionally biased region" description="Low complexity" evidence="14">
    <location>
        <begin position="482"/>
        <end position="493"/>
    </location>
</feature>
<feature type="region of interest" description="Disordered" evidence="14">
    <location>
        <begin position="424"/>
        <end position="497"/>
    </location>
</feature>
<dbReference type="SMART" id="SM00484">
    <property type="entry name" value="XPGI"/>
    <property type="match status" value="1"/>
</dbReference>
<keyword evidence="11" id="KW-0238">DNA-binding</keyword>
<dbReference type="SUPFAM" id="SSF88723">
    <property type="entry name" value="PIN domain-like"/>
    <property type="match status" value="1"/>
</dbReference>
<evidence type="ECO:0000256" key="5">
    <source>
        <dbReference type="ARBA" id="ARBA00022723"/>
    </source>
</evidence>
<accession>A0A433D8J1</accession>
<evidence type="ECO:0000259" key="17">
    <source>
        <dbReference type="SMART" id="SM00485"/>
    </source>
</evidence>
<dbReference type="Proteomes" id="UP000268093">
    <property type="component" value="Unassembled WGS sequence"/>
</dbReference>
<dbReference type="Pfam" id="PF00752">
    <property type="entry name" value="XPG_N"/>
    <property type="match status" value="1"/>
</dbReference>
<comment type="caution">
    <text evidence="18">The sequence shown here is derived from an EMBL/GenBank/DDBJ whole genome shotgun (WGS) entry which is preliminary data.</text>
</comment>
<organism evidence="18 19">
    <name type="scientific">Jimgerdemannia flammicorona</name>
    <dbReference type="NCBI Taxonomy" id="994334"/>
    <lineage>
        <taxon>Eukaryota</taxon>
        <taxon>Fungi</taxon>
        <taxon>Fungi incertae sedis</taxon>
        <taxon>Mucoromycota</taxon>
        <taxon>Mucoromycotina</taxon>
        <taxon>Endogonomycetes</taxon>
        <taxon>Endogonales</taxon>
        <taxon>Endogonaceae</taxon>
        <taxon>Jimgerdemannia</taxon>
    </lineage>
</organism>
<keyword evidence="5" id="KW-0479">Metal-binding</keyword>
<dbReference type="InterPro" id="IPR044752">
    <property type="entry name" value="PIN-like_EXO1"/>
</dbReference>
<dbReference type="InterPro" id="IPR008918">
    <property type="entry name" value="HhH2"/>
</dbReference>
<evidence type="ECO:0000256" key="6">
    <source>
        <dbReference type="ARBA" id="ARBA00022763"/>
    </source>
</evidence>
<dbReference type="PROSITE" id="PS00841">
    <property type="entry name" value="XPG_1"/>
    <property type="match status" value="1"/>
</dbReference>
<dbReference type="SUPFAM" id="SSF47807">
    <property type="entry name" value="5' to 3' exonuclease, C-terminal subdomain"/>
    <property type="match status" value="1"/>
</dbReference>
<keyword evidence="19" id="KW-1185">Reference proteome</keyword>
<dbReference type="GO" id="GO:0003677">
    <property type="term" value="F:DNA binding"/>
    <property type="evidence" value="ECO:0007669"/>
    <property type="project" value="UniProtKB-KW"/>
</dbReference>
<keyword evidence="4" id="KW-0540">Nuclease</keyword>
<evidence type="ECO:0000256" key="13">
    <source>
        <dbReference type="ARBA" id="ARBA00023242"/>
    </source>
</evidence>
<keyword evidence="15" id="KW-0472">Membrane</keyword>
<dbReference type="CDD" id="cd09857">
    <property type="entry name" value="PIN_EXO1"/>
    <property type="match status" value="1"/>
</dbReference>
<evidence type="ECO:0000313" key="18">
    <source>
        <dbReference type="EMBL" id="RUP47198.1"/>
    </source>
</evidence>
<evidence type="ECO:0000256" key="1">
    <source>
        <dbReference type="ARBA" id="ARBA00001946"/>
    </source>
</evidence>
<dbReference type="SMART" id="SM00485">
    <property type="entry name" value="XPGN"/>
    <property type="match status" value="1"/>
</dbReference>
<evidence type="ECO:0000256" key="8">
    <source>
        <dbReference type="ARBA" id="ARBA00022839"/>
    </source>
</evidence>
<dbReference type="PANTHER" id="PTHR11081:SF65">
    <property type="entry name" value="DNA DAMAGE-INDUCIBLE PROTEIN DIN7-RELATED"/>
    <property type="match status" value="1"/>
</dbReference>
<dbReference type="InterPro" id="IPR029060">
    <property type="entry name" value="PIN-like_dom_sf"/>
</dbReference>
<keyword evidence="12" id="KW-0234">DNA repair</keyword>
<dbReference type="CDD" id="cd09908">
    <property type="entry name" value="H3TH_EXO1"/>
    <property type="match status" value="1"/>
</dbReference>
<evidence type="ECO:0000256" key="7">
    <source>
        <dbReference type="ARBA" id="ARBA00022801"/>
    </source>
</evidence>
<feature type="compositionally biased region" description="Polar residues" evidence="14">
    <location>
        <begin position="424"/>
        <end position="439"/>
    </location>
</feature>
<dbReference type="Gene3D" id="3.40.50.1010">
    <property type="entry name" value="5'-nuclease"/>
    <property type="match status" value="1"/>
</dbReference>
<keyword evidence="9" id="KW-0460">Magnesium</keyword>
<comment type="cofactor">
    <cofactor evidence="1">
        <name>Mg(2+)</name>
        <dbReference type="ChEBI" id="CHEBI:18420"/>
    </cofactor>
</comment>
<dbReference type="GO" id="GO:0035312">
    <property type="term" value="F:5'-3' DNA exonuclease activity"/>
    <property type="evidence" value="ECO:0007669"/>
    <property type="project" value="InterPro"/>
</dbReference>
<evidence type="ECO:0000256" key="15">
    <source>
        <dbReference type="SAM" id="Phobius"/>
    </source>
</evidence>
<keyword evidence="8" id="KW-0269">Exonuclease</keyword>
<sequence length="780" mass="87194">MGIQGLLPLIKSIHSNIHIKDYDGKTVAVDAYGWLHKGAFSCALELCQDKPTTKYVNFCMQRIHMLKFYNVTPLIVFDGGYLPAKASTEAERQIRRDENKAKGIALLREGKKQQAVECFQKCVDVTPEMAYQFIKALRSESVQYVVAPYEADAQLAYLSRTGKVDAVITEDSDLIVFGCERIIYKLDQYGACVEIRRDRFAAVTEVNFVGWTDELLRQMCILSGCDYLPSIPGMGLKTAHRMLRQLRTAEKVIRSVRMDGQLRVPPDYEKAFRRAELTFRYQRVYDLDARALTTVNPVPQGLDISEMDFLGPLLEPEVARGIATGDLNPITKEPIVDLTADASKDQENIELHARRKPVSPWLQRNKTFRPKPSTTPNAKSITNYFKPVTPVPLSQLIESNLPEDVAGESQATVQAEMDQLDMSPSQDSLFVPSTPTQKCTPPEILSPASAASSLKRRASDSYAFHRGHDDPNRPPRPVNVFSKPSPSPSHSASIATNKKMTISRFFGGAKTDSGGGGKGASVGTFTAAKSSVVREFNEAVQLSLETHRLERARFEERRRAEKDDVVAWARSVLERGPVDKEESGEGGAVDQWLCGEGGADDATWGAEDAVNADVGEDGGRGKWRVWKDLEADVTAEKTREAESERDERDEVAADAIAVDDEENNLREEEMHRKIAIAWKQKWTRKDGRVKAVREAEAEMEVGEVKNLLLINGVPQYQFNSATTESQNDDVDVDRPSPKTVDRQSFTFKAVHHLIITLPIYFIVLCRLYFFVNNGLAVQLW</sequence>
<reference evidence="18 19" key="1">
    <citation type="journal article" date="2018" name="New Phytol.">
        <title>Phylogenomics of Endogonaceae and evolution of mycorrhizas within Mucoromycota.</title>
        <authorList>
            <person name="Chang Y."/>
            <person name="Desiro A."/>
            <person name="Na H."/>
            <person name="Sandor L."/>
            <person name="Lipzen A."/>
            <person name="Clum A."/>
            <person name="Barry K."/>
            <person name="Grigoriev I.V."/>
            <person name="Martin F.M."/>
            <person name="Stajich J.E."/>
            <person name="Smith M.E."/>
            <person name="Bonito G."/>
            <person name="Spatafora J.W."/>
        </authorList>
    </citation>
    <scope>NUCLEOTIDE SEQUENCE [LARGE SCALE GENOMIC DNA]</scope>
    <source>
        <strain evidence="18 19">GMNB39</strain>
    </source>
</reference>
<dbReference type="OrthoDB" id="26491at2759"/>
<feature type="transmembrane region" description="Helical" evidence="15">
    <location>
        <begin position="749"/>
        <end position="771"/>
    </location>
</feature>
<dbReference type="SMART" id="SM00279">
    <property type="entry name" value="HhH2"/>
    <property type="match status" value="1"/>
</dbReference>
<evidence type="ECO:0000259" key="16">
    <source>
        <dbReference type="SMART" id="SM00484"/>
    </source>
</evidence>
<evidence type="ECO:0000256" key="12">
    <source>
        <dbReference type="ARBA" id="ARBA00023204"/>
    </source>
</evidence>
<dbReference type="InterPro" id="IPR036279">
    <property type="entry name" value="5-3_exonuclease_C_sf"/>
</dbReference>
<evidence type="ECO:0000256" key="10">
    <source>
        <dbReference type="ARBA" id="ARBA00022881"/>
    </source>
</evidence>
<protein>
    <submittedName>
        <fullName evidence="18">Uncharacterized protein</fullName>
    </submittedName>
</protein>
<dbReference type="PRINTS" id="PR00853">
    <property type="entry name" value="XPGRADSUPER"/>
</dbReference>